<dbReference type="Proteomes" id="UP000272025">
    <property type="component" value="Unassembled WGS sequence"/>
</dbReference>
<dbReference type="GeneID" id="39579009"/>
<feature type="chain" id="PRO_5018005065" description="Secreted protein" evidence="1">
    <location>
        <begin position="33"/>
        <end position="79"/>
    </location>
</feature>
<dbReference type="AlphaFoldDB" id="A0A3N2QA71"/>
<evidence type="ECO:0008006" key="4">
    <source>
        <dbReference type="Google" id="ProtNLM"/>
    </source>
</evidence>
<evidence type="ECO:0000256" key="1">
    <source>
        <dbReference type="SAM" id="SignalP"/>
    </source>
</evidence>
<sequence>MHAHQKLTASPCVATLWLRSFVLISCFQPFAGHDNSQDLDTQKASPLSICMKRRVAFNAFVGLRVRSAGSFDAACGGPV</sequence>
<name>A0A3N2QA71_SODAK</name>
<reference evidence="2 3" key="1">
    <citation type="journal article" date="2018" name="Mol. Ecol.">
        <title>The obligate alkalophilic soda-lake fungus Sodiomyces alkalinus has shifted to a protein diet.</title>
        <authorList>
            <person name="Grum-Grzhimaylo A.A."/>
            <person name="Falkoski D.L."/>
            <person name="van den Heuvel J."/>
            <person name="Valero-Jimenez C.A."/>
            <person name="Min B."/>
            <person name="Choi I.G."/>
            <person name="Lipzen A."/>
            <person name="Daum C.G."/>
            <person name="Aanen D.K."/>
            <person name="Tsang A."/>
            <person name="Henrissat B."/>
            <person name="Bilanenko E.N."/>
            <person name="de Vries R.P."/>
            <person name="van Kan J.A.L."/>
            <person name="Grigoriev I.V."/>
            <person name="Debets A.J.M."/>
        </authorList>
    </citation>
    <scope>NUCLEOTIDE SEQUENCE [LARGE SCALE GENOMIC DNA]</scope>
    <source>
        <strain evidence="2 3">F11</strain>
    </source>
</reference>
<accession>A0A3N2QA71</accession>
<gene>
    <name evidence="2" type="ORF">SODALDRAFT_327836</name>
</gene>
<dbReference type="EMBL" id="ML119051">
    <property type="protein sequence ID" value="ROT43626.1"/>
    <property type="molecule type" value="Genomic_DNA"/>
</dbReference>
<protein>
    <recommendedName>
        <fullName evidence="4">Secreted protein</fullName>
    </recommendedName>
</protein>
<keyword evidence="1" id="KW-0732">Signal</keyword>
<keyword evidence="3" id="KW-1185">Reference proteome</keyword>
<feature type="signal peptide" evidence="1">
    <location>
        <begin position="1"/>
        <end position="32"/>
    </location>
</feature>
<evidence type="ECO:0000313" key="2">
    <source>
        <dbReference type="EMBL" id="ROT43626.1"/>
    </source>
</evidence>
<organism evidence="2 3">
    <name type="scientific">Sodiomyces alkalinus (strain CBS 110278 / VKM F-3762 / F11)</name>
    <name type="common">Alkaliphilic filamentous fungus</name>
    <dbReference type="NCBI Taxonomy" id="1314773"/>
    <lineage>
        <taxon>Eukaryota</taxon>
        <taxon>Fungi</taxon>
        <taxon>Dikarya</taxon>
        <taxon>Ascomycota</taxon>
        <taxon>Pezizomycotina</taxon>
        <taxon>Sordariomycetes</taxon>
        <taxon>Hypocreomycetidae</taxon>
        <taxon>Glomerellales</taxon>
        <taxon>Plectosphaerellaceae</taxon>
        <taxon>Sodiomyces</taxon>
    </lineage>
</organism>
<proteinExistence type="predicted"/>
<evidence type="ECO:0000313" key="3">
    <source>
        <dbReference type="Proteomes" id="UP000272025"/>
    </source>
</evidence>
<dbReference type="RefSeq" id="XP_028471432.1">
    <property type="nucleotide sequence ID" value="XM_028610531.1"/>
</dbReference>